<dbReference type="SMART" id="SM00267">
    <property type="entry name" value="GGDEF"/>
    <property type="match status" value="1"/>
</dbReference>
<dbReference type="CDD" id="cd01949">
    <property type="entry name" value="GGDEF"/>
    <property type="match status" value="1"/>
</dbReference>
<dbReference type="PANTHER" id="PTHR44591:SF3">
    <property type="entry name" value="RESPONSE REGULATORY DOMAIN-CONTAINING PROTEIN"/>
    <property type="match status" value="1"/>
</dbReference>
<dbReference type="SUPFAM" id="SSF52172">
    <property type="entry name" value="CheY-like"/>
    <property type="match status" value="1"/>
</dbReference>
<evidence type="ECO:0000313" key="5">
    <source>
        <dbReference type="EMBL" id="THF65515.1"/>
    </source>
</evidence>
<dbReference type="NCBIfam" id="TIGR00254">
    <property type="entry name" value="GGDEF"/>
    <property type="match status" value="1"/>
</dbReference>
<dbReference type="Gene3D" id="3.40.50.2300">
    <property type="match status" value="1"/>
</dbReference>
<feature type="domain" description="Response regulatory" evidence="3">
    <location>
        <begin position="11"/>
        <end position="129"/>
    </location>
</feature>
<name>A0A4V3WC34_9RHOO</name>
<keyword evidence="6" id="KW-1185">Reference proteome</keyword>
<dbReference type="SMART" id="SM00448">
    <property type="entry name" value="REC"/>
    <property type="match status" value="1"/>
</dbReference>
<dbReference type="Pfam" id="PF00072">
    <property type="entry name" value="Response_reg"/>
    <property type="match status" value="1"/>
</dbReference>
<dbReference type="EMBL" id="SSOC01000003">
    <property type="protein sequence ID" value="THF65515.1"/>
    <property type="molecule type" value="Genomic_DNA"/>
</dbReference>
<dbReference type="InterPro" id="IPR000160">
    <property type="entry name" value="GGDEF_dom"/>
</dbReference>
<proteinExistence type="predicted"/>
<feature type="domain" description="GGDEF" evidence="4">
    <location>
        <begin position="186"/>
        <end position="320"/>
    </location>
</feature>
<dbReference type="SUPFAM" id="SSF55073">
    <property type="entry name" value="Nucleotide cyclase"/>
    <property type="match status" value="1"/>
</dbReference>
<dbReference type="Gene3D" id="3.30.70.270">
    <property type="match status" value="1"/>
</dbReference>
<dbReference type="GO" id="GO:0000160">
    <property type="term" value="P:phosphorelay signal transduction system"/>
    <property type="evidence" value="ECO:0007669"/>
    <property type="project" value="InterPro"/>
</dbReference>
<dbReference type="InterPro" id="IPR011006">
    <property type="entry name" value="CheY-like_superfamily"/>
</dbReference>
<keyword evidence="1 2" id="KW-0597">Phosphoprotein</keyword>
<reference evidence="5 6" key="1">
    <citation type="submission" date="2019-04" db="EMBL/GenBank/DDBJ databases">
        <title>Azoarcus nasutitermitis sp. nov. isolated from termite nest.</title>
        <authorList>
            <person name="Lin S.-Y."/>
            <person name="Hameed A."/>
            <person name="Hsu Y.-H."/>
            <person name="Young C.-C."/>
        </authorList>
    </citation>
    <scope>NUCLEOTIDE SEQUENCE [LARGE SCALE GENOMIC DNA]</scope>
    <source>
        <strain evidence="5 6">CC-YHH838</strain>
    </source>
</reference>
<evidence type="ECO:0000259" key="3">
    <source>
        <dbReference type="PROSITE" id="PS50110"/>
    </source>
</evidence>
<dbReference type="PROSITE" id="PS50887">
    <property type="entry name" value="GGDEF"/>
    <property type="match status" value="1"/>
</dbReference>
<dbReference type="Proteomes" id="UP000308430">
    <property type="component" value="Unassembled WGS sequence"/>
</dbReference>
<evidence type="ECO:0000259" key="4">
    <source>
        <dbReference type="PROSITE" id="PS50887"/>
    </source>
</evidence>
<evidence type="ECO:0000313" key="6">
    <source>
        <dbReference type="Proteomes" id="UP000308430"/>
    </source>
</evidence>
<protein>
    <submittedName>
        <fullName evidence="5">Response regulator</fullName>
    </submittedName>
</protein>
<dbReference type="PROSITE" id="PS50110">
    <property type="entry name" value="RESPONSE_REGULATORY"/>
    <property type="match status" value="1"/>
</dbReference>
<organism evidence="5 6">
    <name type="scientific">Pseudothauera nasutitermitis</name>
    <dbReference type="NCBI Taxonomy" id="2565930"/>
    <lineage>
        <taxon>Bacteria</taxon>
        <taxon>Pseudomonadati</taxon>
        <taxon>Pseudomonadota</taxon>
        <taxon>Betaproteobacteria</taxon>
        <taxon>Rhodocyclales</taxon>
        <taxon>Zoogloeaceae</taxon>
        <taxon>Pseudothauera</taxon>
    </lineage>
</organism>
<feature type="modified residue" description="4-aspartylphosphate" evidence="2">
    <location>
        <position position="60"/>
    </location>
</feature>
<comment type="caution">
    <text evidence="5">The sequence shown here is derived from an EMBL/GenBank/DDBJ whole genome shotgun (WGS) entry which is preliminary data.</text>
</comment>
<dbReference type="InterPro" id="IPR001789">
    <property type="entry name" value="Sig_transdc_resp-reg_receiver"/>
</dbReference>
<evidence type="ECO:0000256" key="1">
    <source>
        <dbReference type="ARBA" id="ARBA00022553"/>
    </source>
</evidence>
<dbReference type="InterPro" id="IPR043128">
    <property type="entry name" value="Rev_trsase/Diguanyl_cyclase"/>
</dbReference>
<evidence type="ECO:0000256" key="2">
    <source>
        <dbReference type="PROSITE-ProRule" id="PRU00169"/>
    </source>
</evidence>
<dbReference type="Pfam" id="PF00990">
    <property type="entry name" value="GGDEF"/>
    <property type="match status" value="1"/>
</dbReference>
<dbReference type="AlphaFoldDB" id="A0A4V3WC34"/>
<dbReference type="InterPro" id="IPR050595">
    <property type="entry name" value="Bact_response_regulator"/>
</dbReference>
<dbReference type="OrthoDB" id="9812260at2"/>
<accession>A0A4V3WC34</accession>
<sequence length="404" mass="44442">MTEQATETLPKVLIVDDSRMVRALIIKNLRDRFVIREETDGEAGWEALVIDPEIQLVITDIGMPRLDGYGLLERIRGSRLSRVHDLPVVVISGEEDDESREKAYQLGANDFITKGIGATELVARLESLSRLSRTSRELEESRAALAAQSPVDPATGLATEAYLAWHAEQEMALARRHGTDVRERLAEISAMVVEIDHYEQLVEWHGTHIAQLVTRKLSKILATKVRKEDTVAQLAPDQFAVLSPSTDLVGCCAFALRLQRAIEKVVMTYRDERIRISVTAGVACSAVDGMHTVSHLIGLAVQRAHQGQEAGGNRVVADQGEVGRDFVEKVFRQAVSIDHALFQIKAGATDEVAERMPDVLGTVLPLLELIESRLQCGLPLEALRQHAGERAAGGDDTDLTRTSI</sequence>
<dbReference type="CDD" id="cd00156">
    <property type="entry name" value="REC"/>
    <property type="match status" value="1"/>
</dbReference>
<dbReference type="InterPro" id="IPR029787">
    <property type="entry name" value="Nucleotide_cyclase"/>
</dbReference>
<dbReference type="PANTHER" id="PTHR44591">
    <property type="entry name" value="STRESS RESPONSE REGULATOR PROTEIN 1"/>
    <property type="match status" value="1"/>
</dbReference>
<gene>
    <name evidence="5" type="ORF">E6C76_07990</name>
</gene>
<dbReference type="RefSeq" id="WP_136347720.1">
    <property type="nucleotide sequence ID" value="NZ_SSOC01000003.1"/>
</dbReference>